<dbReference type="RefSeq" id="WP_163651610.1">
    <property type="nucleotide sequence ID" value="NZ_JAAGRN010000002.1"/>
</dbReference>
<dbReference type="InterPro" id="IPR051120">
    <property type="entry name" value="ABC_AA/LPS_Transport"/>
</dbReference>
<dbReference type="PROSITE" id="PS50893">
    <property type="entry name" value="ABC_TRANSPORTER_2"/>
    <property type="match status" value="1"/>
</dbReference>
<feature type="transmembrane region" description="Helical" evidence="9">
    <location>
        <begin position="235"/>
        <end position="254"/>
    </location>
</feature>
<keyword evidence="8 9" id="KW-0472">Membrane</keyword>
<sequence>MLEKNNKAHFIGLLCVIAAVVLLPLTTTNGFYLKVMFLIGVNYLAASGLNVLVGFTGQKSLGHAGLFAVGAYTVALLTTKAGWNPWAAFIASGVVAGFFGVVIALPALRVKGPALAMVTIAFGIVVEKIVSEWQDVFGGQAGIYGVVPPMLFGGVRLGPKEWVWFAATLGILAHLSIRALVMGKYGRAFRAVNTAEVAAESVGVSVYRFKVLAFVISAVTCGLAGALIAQQNQYISSDFITFGLSIFFLLIVLFGGSSIYGPILGAIVLTLLDAFLARWPHLQHFTYGALLLFALYVMPDGLSGMLRTVARRVMPKLFAPRMFEQNPQPWRLRADEVAAPDRPLLKAENLYKAYGGVIPTNRVSIDIKTGHIHSLIGPNGAGKTTLLNILSGVIAPDSGSFEFNGRTISGLPANKICSLGLARTFQNLKLFGNMSVLENVQVGLHSRLDSGFLSCLLGTPAARREERLTTTEALQVLDFVGLREKANELAGSLAYGLQRRLEIARALATHPRLLLLDEPAAGLNPQETQDLIEVISRIRDLGITILLIEHHMDLVMAISDHVIVLDYGEKIAEGTPTEVQNNPRVIAAYLGDDEDMADLDAMDEQAIDAARAGAKHE</sequence>
<gene>
    <name evidence="11" type="ORF">G3I67_03555</name>
</gene>
<feature type="transmembrane region" description="Helical" evidence="9">
    <location>
        <begin position="211"/>
        <end position="229"/>
    </location>
</feature>
<dbReference type="PANTHER" id="PTHR45772:SF9">
    <property type="entry name" value="CONSERVED COMPONENT OF ABC TRANSPORTER FOR NATURAL AMINO ACIDS"/>
    <property type="match status" value="1"/>
</dbReference>
<evidence type="ECO:0000256" key="3">
    <source>
        <dbReference type="ARBA" id="ARBA00022475"/>
    </source>
</evidence>
<dbReference type="Pfam" id="PF12399">
    <property type="entry name" value="BCA_ABC_TP_C"/>
    <property type="match status" value="1"/>
</dbReference>
<feature type="transmembrane region" description="Helical" evidence="9">
    <location>
        <begin position="285"/>
        <end position="306"/>
    </location>
</feature>
<dbReference type="Pfam" id="PF02653">
    <property type="entry name" value="BPD_transp_2"/>
    <property type="match status" value="1"/>
</dbReference>
<dbReference type="InterPro" id="IPR027417">
    <property type="entry name" value="P-loop_NTPase"/>
</dbReference>
<feature type="transmembrane region" description="Helical" evidence="9">
    <location>
        <begin position="60"/>
        <end position="79"/>
    </location>
</feature>
<keyword evidence="4 9" id="KW-0812">Transmembrane</keyword>
<feature type="transmembrane region" description="Helical" evidence="9">
    <location>
        <begin position="7"/>
        <end position="25"/>
    </location>
</feature>
<dbReference type="Pfam" id="PF00005">
    <property type="entry name" value="ABC_tran"/>
    <property type="match status" value="1"/>
</dbReference>
<organism evidence="11">
    <name type="scientific">Sheuella amnicola</name>
    <dbReference type="NCBI Taxonomy" id="2707330"/>
    <lineage>
        <taxon>Bacteria</taxon>
        <taxon>Pseudomonadati</taxon>
        <taxon>Pseudomonadota</taxon>
        <taxon>Betaproteobacteria</taxon>
        <taxon>Burkholderiales</taxon>
        <taxon>Alcaligenaceae</taxon>
        <taxon>Sheuella</taxon>
    </lineage>
</organism>
<evidence type="ECO:0000256" key="1">
    <source>
        <dbReference type="ARBA" id="ARBA00004651"/>
    </source>
</evidence>
<evidence type="ECO:0000256" key="2">
    <source>
        <dbReference type="ARBA" id="ARBA00022448"/>
    </source>
</evidence>
<dbReference type="CDD" id="cd06581">
    <property type="entry name" value="TM_PBP1_LivM_like"/>
    <property type="match status" value="1"/>
</dbReference>
<dbReference type="GO" id="GO:0005886">
    <property type="term" value="C:plasma membrane"/>
    <property type="evidence" value="ECO:0007669"/>
    <property type="project" value="UniProtKB-SubCell"/>
</dbReference>
<dbReference type="GO" id="GO:0005524">
    <property type="term" value="F:ATP binding"/>
    <property type="evidence" value="ECO:0007669"/>
    <property type="project" value="UniProtKB-KW"/>
</dbReference>
<evidence type="ECO:0000256" key="6">
    <source>
        <dbReference type="ARBA" id="ARBA00022840"/>
    </source>
</evidence>
<dbReference type="GO" id="GO:0015658">
    <property type="term" value="F:branched-chain amino acid transmembrane transporter activity"/>
    <property type="evidence" value="ECO:0007669"/>
    <property type="project" value="InterPro"/>
</dbReference>
<dbReference type="InterPro" id="IPR032823">
    <property type="entry name" value="BCA_ABC_TP_C"/>
</dbReference>
<dbReference type="CDD" id="cd03219">
    <property type="entry name" value="ABC_Mj1267_LivG_branched"/>
    <property type="match status" value="1"/>
</dbReference>
<dbReference type="InterPro" id="IPR043428">
    <property type="entry name" value="LivM-like"/>
</dbReference>
<dbReference type="EMBL" id="JAAGRN010000002">
    <property type="protein sequence ID" value="NDY82302.1"/>
    <property type="molecule type" value="Genomic_DNA"/>
</dbReference>
<evidence type="ECO:0000259" key="10">
    <source>
        <dbReference type="PROSITE" id="PS50893"/>
    </source>
</evidence>
<evidence type="ECO:0000256" key="7">
    <source>
        <dbReference type="ARBA" id="ARBA00022989"/>
    </source>
</evidence>
<dbReference type="PANTHER" id="PTHR45772">
    <property type="entry name" value="CONSERVED COMPONENT OF ABC TRANSPORTER FOR NATURAL AMINO ACIDS-RELATED"/>
    <property type="match status" value="1"/>
</dbReference>
<dbReference type="Gene3D" id="3.40.50.300">
    <property type="entry name" value="P-loop containing nucleotide triphosphate hydrolases"/>
    <property type="match status" value="1"/>
</dbReference>
<dbReference type="SMART" id="SM00382">
    <property type="entry name" value="AAA"/>
    <property type="match status" value="1"/>
</dbReference>
<dbReference type="InterPro" id="IPR003593">
    <property type="entry name" value="AAA+_ATPase"/>
</dbReference>
<evidence type="ECO:0000256" key="9">
    <source>
        <dbReference type="SAM" id="Phobius"/>
    </source>
</evidence>
<dbReference type="SUPFAM" id="SSF52540">
    <property type="entry name" value="P-loop containing nucleoside triphosphate hydrolases"/>
    <property type="match status" value="1"/>
</dbReference>
<evidence type="ECO:0000256" key="5">
    <source>
        <dbReference type="ARBA" id="ARBA00022741"/>
    </source>
</evidence>
<protein>
    <submittedName>
        <fullName evidence="11">Branched-chain amino acid ABC transporter ATP-binding protein/permease</fullName>
    </submittedName>
</protein>
<name>A0A6B2QW58_9BURK</name>
<dbReference type="FunFam" id="3.40.50.300:FF:000421">
    <property type="entry name" value="Branched-chain amino acid ABC transporter ATP-binding protein"/>
    <property type="match status" value="1"/>
</dbReference>
<evidence type="ECO:0000256" key="4">
    <source>
        <dbReference type="ARBA" id="ARBA00022692"/>
    </source>
</evidence>
<dbReference type="InterPro" id="IPR001851">
    <property type="entry name" value="ABC_transp_permease"/>
</dbReference>
<feature type="transmembrane region" description="Helical" evidence="9">
    <location>
        <begin position="85"/>
        <end position="105"/>
    </location>
</feature>
<keyword evidence="3" id="KW-1003">Cell membrane</keyword>
<feature type="domain" description="ABC transporter" evidence="10">
    <location>
        <begin position="345"/>
        <end position="592"/>
    </location>
</feature>
<feature type="transmembrane region" description="Helical" evidence="9">
    <location>
        <begin position="162"/>
        <end position="181"/>
    </location>
</feature>
<dbReference type="InterPro" id="IPR003439">
    <property type="entry name" value="ABC_transporter-like_ATP-bd"/>
</dbReference>
<keyword evidence="5" id="KW-0547">Nucleotide-binding</keyword>
<evidence type="ECO:0000256" key="8">
    <source>
        <dbReference type="ARBA" id="ARBA00023136"/>
    </source>
</evidence>
<reference evidence="11" key="1">
    <citation type="submission" date="2020-02" db="EMBL/GenBank/DDBJ databases">
        <authorList>
            <person name="Chen W.-M."/>
        </authorList>
    </citation>
    <scope>NUCLEOTIDE SEQUENCE</scope>
    <source>
        <strain evidence="11">NBD-18</strain>
    </source>
</reference>
<comment type="caution">
    <text evidence="11">The sequence shown here is derived from an EMBL/GenBank/DDBJ whole genome shotgun (WGS) entry which is preliminary data.</text>
</comment>
<accession>A0A6B2QW58</accession>
<keyword evidence="6 11" id="KW-0067">ATP-binding</keyword>
<feature type="transmembrane region" description="Helical" evidence="9">
    <location>
        <begin position="31"/>
        <end position="53"/>
    </location>
</feature>
<evidence type="ECO:0000313" key="11">
    <source>
        <dbReference type="EMBL" id="NDY82302.1"/>
    </source>
</evidence>
<comment type="subcellular location">
    <subcellularLocation>
        <location evidence="1">Cell membrane</location>
        <topology evidence="1">Multi-pass membrane protein</topology>
    </subcellularLocation>
</comment>
<keyword evidence="2" id="KW-0813">Transport</keyword>
<dbReference type="GO" id="GO:0016887">
    <property type="term" value="F:ATP hydrolysis activity"/>
    <property type="evidence" value="ECO:0007669"/>
    <property type="project" value="InterPro"/>
</dbReference>
<keyword evidence="7 9" id="KW-1133">Transmembrane helix</keyword>
<dbReference type="AlphaFoldDB" id="A0A6B2QW58"/>
<proteinExistence type="predicted"/>